<reference evidence="2" key="1">
    <citation type="submission" date="2022-06" db="EMBL/GenBank/DDBJ databases">
        <title>Alkalicoccobacillus porphyridii sp. nov., isolated from a marine red alga, Porphyridium purpureum and reclassification of Shouchella plakortidis and Shouchella gibsonii as Alkalicoccobacillus plakortidis comb. nov. and Alkalicoccobacillus gibsonii comb. nov.</title>
        <authorList>
            <person name="Kim K.H."/>
            <person name="Lee J.K."/>
            <person name="Han D.M."/>
            <person name="Baek J.H."/>
            <person name="Jeon C.O."/>
        </authorList>
    </citation>
    <scope>NUCLEOTIDE SEQUENCE</scope>
    <source>
        <strain evidence="2">DSM 19153</strain>
    </source>
</reference>
<dbReference type="Proteomes" id="UP001203665">
    <property type="component" value="Unassembled WGS sequence"/>
</dbReference>
<keyword evidence="1" id="KW-0812">Transmembrane</keyword>
<keyword evidence="1" id="KW-1133">Transmembrane helix</keyword>
<dbReference type="RefSeq" id="WP_251605568.1">
    <property type="nucleotide sequence ID" value="NZ_JAMQJY010000001.1"/>
</dbReference>
<comment type="caution">
    <text evidence="2">The sequence shown here is derived from an EMBL/GenBank/DDBJ whole genome shotgun (WGS) entry which is preliminary data.</text>
</comment>
<keyword evidence="1" id="KW-0472">Membrane</keyword>
<keyword evidence="3" id="KW-1185">Reference proteome</keyword>
<accession>A0ABT0XGZ4</accession>
<evidence type="ECO:0000313" key="2">
    <source>
        <dbReference type="EMBL" id="MCM2675185.1"/>
    </source>
</evidence>
<gene>
    <name evidence="2" type="ORF">NDM98_06555</name>
</gene>
<protein>
    <submittedName>
        <fullName evidence="2">Pilus assembly PilX N-terminal domain-containing protein</fullName>
    </submittedName>
</protein>
<dbReference type="EMBL" id="JAMQJY010000001">
    <property type="protein sequence ID" value="MCM2675185.1"/>
    <property type="molecule type" value="Genomic_DNA"/>
</dbReference>
<proteinExistence type="predicted"/>
<evidence type="ECO:0000256" key="1">
    <source>
        <dbReference type="SAM" id="Phobius"/>
    </source>
</evidence>
<organism evidence="2 3">
    <name type="scientific">Alkalicoccobacillus plakortidis</name>
    <dbReference type="NCBI Taxonomy" id="444060"/>
    <lineage>
        <taxon>Bacteria</taxon>
        <taxon>Bacillati</taxon>
        <taxon>Bacillota</taxon>
        <taxon>Bacilli</taxon>
        <taxon>Bacillales</taxon>
        <taxon>Bacillaceae</taxon>
        <taxon>Alkalicoccobacillus</taxon>
    </lineage>
</organism>
<sequence length="141" mass="15402">MRNILHNQKGAALPVVLGIIVVGTLVALGLLGFLFNEVSKSQTVTEGIQAKYAAEAGVERMLNELNGPKPEELINIKDLSCSPAKVSTNKINEHNIRLSCDMTDNQLILKSEATGEHTHTTTVTLKVTQKSPLRLEVESWK</sequence>
<evidence type="ECO:0000313" key="3">
    <source>
        <dbReference type="Proteomes" id="UP001203665"/>
    </source>
</evidence>
<name>A0ABT0XGZ4_9BACI</name>
<feature type="transmembrane region" description="Helical" evidence="1">
    <location>
        <begin position="12"/>
        <end position="35"/>
    </location>
</feature>